<proteinExistence type="predicted"/>
<evidence type="ECO:0000313" key="1">
    <source>
        <dbReference type="EMBL" id="SFZ95212.1"/>
    </source>
</evidence>
<protein>
    <submittedName>
        <fullName evidence="1">Uncharacterized protein</fullName>
    </submittedName>
</protein>
<dbReference type="Proteomes" id="UP000182544">
    <property type="component" value="Unassembled WGS sequence"/>
</dbReference>
<dbReference type="EMBL" id="FPKV01000015">
    <property type="protein sequence ID" value="SFZ95212.1"/>
    <property type="molecule type" value="Genomic_DNA"/>
</dbReference>
<name>A0A1K2IRX6_9FLAO</name>
<reference evidence="1 2" key="1">
    <citation type="submission" date="2016-10" db="EMBL/GenBank/DDBJ databases">
        <authorList>
            <person name="de Groot N.N."/>
        </authorList>
    </citation>
    <scope>NUCLEOTIDE SEQUENCE [LARGE SCALE GENOMIC DNA]</scope>
    <source>
        <strain evidence="1 2">DSM 18180</strain>
    </source>
</reference>
<dbReference type="AlphaFoldDB" id="A0A1K2IRX6"/>
<gene>
    <name evidence="1" type="ORF">SAMN05428642_1158</name>
</gene>
<accession>A0A1K2IRX6</accession>
<dbReference type="STRING" id="369401.SAMN05428642_1158"/>
<sequence>MLIGLNFISCSRLTHSGFWLRYKSDQITEQKNDQGPWGGALAINWKAKPNASFKISELKKIAEENDWKLIDSISLNENELKNMSELNKPIIRVPLKNFEPNAKNADYKSQPLPRWINSDSKLYRFKTNRLIFDSGTDDSTTENGFILLSENGMEMSVYQIWGE</sequence>
<evidence type="ECO:0000313" key="2">
    <source>
        <dbReference type="Proteomes" id="UP000182544"/>
    </source>
</evidence>
<organism evidence="1 2">
    <name type="scientific">Flaviramulus basaltis</name>
    <dbReference type="NCBI Taxonomy" id="369401"/>
    <lineage>
        <taxon>Bacteria</taxon>
        <taxon>Pseudomonadati</taxon>
        <taxon>Bacteroidota</taxon>
        <taxon>Flavobacteriia</taxon>
        <taxon>Flavobacteriales</taxon>
        <taxon>Flavobacteriaceae</taxon>
        <taxon>Flaviramulus</taxon>
    </lineage>
</organism>
<keyword evidence="2" id="KW-1185">Reference proteome</keyword>